<keyword evidence="1 3" id="KW-0378">Hydrolase</keyword>
<dbReference type="PROSITE" id="PS51257">
    <property type="entry name" value="PROKAR_LIPOPROTEIN"/>
    <property type="match status" value="1"/>
</dbReference>
<organism evidence="6 7">
    <name type="scientific">Arthrobacter flavus</name>
    <dbReference type="NCBI Taxonomy" id="95172"/>
    <lineage>
        <taxon>Bacteria</taxon>
        <taxon>Bacillati</taxon>
        <taxon>Actinomycetota</taxon>
        <taxon>Actinomycetes</taxon>
        <taxon>Micrococcales</taxon>
        <taxon>Micrococcaceae</taxon>
        <taxon>Arthrobacter</taxon>
    </lineage>
</organism>
<dbReference type="Gene3D" id="3.20.20.80">
    <property type="entry name" value="Glycosidases"/>
    <property type="match status" value="1"/>
</dbReference>
<dbReference type="PROSITE" id="PS51764">
    <property type="entry name" value="GH26"/>
    <property type="match status" value="1"/>
</dbReference>
<feature type="domain" description="GH26" evidence="5">
    <location>
        <begin position="19"/>
        <end position="332"/>
    </location>
</feature>
<keyword evidence="4" id="KW-0732">Signal</keyword>
<dbReference type="InterPro" id="IPR022790">
    <property type="entry name" value="GH26_dom"/>
</dbReference>
<evidence type="ECO:0000256" key="3">
    <source>
        <dbReference type="PROSITE-ProRule" id="PRU01100"/>
    </source>
</evidence>
<feature type="active site" description="Proton donor" evidence="3">
    <location>
        <position position="139"/>
    </location>
</feature>
<evidence type="ECO:0000313" key="7">
    <source>
        <dbReference type="Proteomes" id="UP001597307"/>
    </source>
</evidence>
<evidence type="ECO:0000256" key="1">
    <source>
        <dbReference type="ARBA" id="ARBA00022801"/>
    </source>
</evidence>
<feature type="signal peptide" evidence="4">
    <location>
        <begin position="1"/>
        <end position="23"/>
    </location>
</feature>
<accession>A0ABW4Q8T1</accession>
<evidence type="ECO:0000259" key="5">
    <source>
        <dbReference type="PROSITE" id="PS51764"/>
    </source>
</evidence>
<sequence length="342" mass="38201">MRHPGPLVMLGLILSVLVTSCSAPPKPSAGCDVFFGVAPNPHGGENWDTALTSFEQRVGRSVDIVHYYKRGQDALFPTESELNRQDEPGNERILFFNWKPDSLTWREVADGAADPYLAELGDHLRREAGQPFFLSLNAEMEDEVDENEESGQTAADFRDFFRHTVEVLSRSNPDTIVTVMNYTGTQKWAEKPWFEELYPGDDVVDWIAQDPYAFDLATTPDLFQLANQTSGGSWPGFYQWAAAHYPDKPQMLAEWGVDEKPRGPHSKASFFNSAEEKLSRLPKLRALVYWDHPGVTAEGVELGVGNTGIRSSPEALSAFRDFVNSPALTSERNCQLTPSLSR</sequence>
<keyword evidence="2 3" id="KW-0326">Glycosidase</keyword>
<feature type="chain" id="PRO_5047383815" description="GH26 domain-containing protein" evidence="4">
    <location>
        <begin position="24"/>
        <end position="342"/>
    </location>
</feature>
<evidence type="ECO:0000256" key="2">
    <source>
        <dbReference type="ARBA" id="ARBA00023295"/>
    </source>
</evidence>
<comment type="caution">
    <text evidence="6">The sequence shown here is derived from an EMBL/GenBank/DDBJ whole genome shotgun (WGS) entry which is preliminary data.</text>
</comment>
<evidence type="ECO:0000313" key="6">
    <source>
        <dbReference type="EMBL" id="MFD1847124.1"/>
    </source>
</evidence>
<gene>
    <name evidence="6" type="ORF">ACFSFX_11000</name>
</gene>
<feature type="active site" description="Nucleophile" evidence="3">
    <location>
        <position position="254"/>
    </location>
</feature>
<dbReference type="EMBL" id="JBHUGA010000040">
    <property type="protein sequence ID" value="MFD1847124.1"/>
    <property type="molecule type" value="Genomic_DNA"/>
</dbReference>
<dbReference type="Proteomes" id="UP001597307">
    <property type="component" value="Unassembled WGS sequence"/>
</dbReference>
<protein>
    <recommendedName>
        <fullName evidence="5">GH26 domain-containing protein</fullName>
    </recommendedName>
</protein>
<reference evidence="7" key="1">
    <citation type="journal article" date="2019" name="Int. J. Syst. Evol. Microbiol.">
        <title>The Global Catalogue of Microorganisms (GCM) 10K type strain sequencing project: providing services to taxonomists for standard genome sequencing and annotation.</title>
        <authorList>
            <consortium name="The Broad Institute Genomics Platform"/>
            <consortium name="The Broad Institute Genome Sequencing Center for Infectious Disease"/>
            <person name="Wu L."/>
            <person name="Ma J."/>
        </authorList>
    </citation>
    <scope>NUCLEOTIDE SEQUENCE [LARGE SCALE GENOMIC DNA]</scope>
    <source>
        <strain evidence="7">JCM 11496</strain>
    </source>
</reference>
<dbReference type="SUPFAM" id="SSF51445">
    <property type="entry name" value="(Trans)glycosidases"/>
    <property type="match status" value="1"/>
</dbReference>
<keyword evidence="7" id="KW-1185">Reference proteome</keyword>
<proteinExistence type="inferred from homology"/>
<dbReference type="RefSeq" id="WP_343878940.1">
    <property type="nucleotide sequence ID" value="NZ_BAAAIJ010000032.1"/>
</dbReference>
<dbReference type="InterPro" id="IPR017853">
    <property type="entry name" value="GH"/>
</dbReference>
<comment type="similarity">
    <text evidence="3">Belongs to the glycosyl hydrolase 26 family.</text>
</comment>
<name>A0ABW4Q8T1_9MICC</name>
<evidence type="ECO:0000256" key="4">
    <source>
        <dbReference type="SAM" id="SignalP"/>
    </source>
</evidence>